<feature type="transmembrane region" description="Helical" evidence="6">
    <location>
        <begin position="59"/>
        <end position="78"/>
    </location>
</feature>
<evidence type="ECO:0000259" key="7">
    <source>
        <dbReference type="Pfam" id="PF00324"/>
    </source>
</evidence>
<evidence type="ECO:0000256" key="6">
    <source>
        <dbReference type="SAM" id="Phobius"/>
    </source>
</evidence>
<keyword evidence="9" id="KW-1185">Reference proteome</keyword>
<dbReference type="InterPro" id="IPR050367">
    <property type="entry name" value="APC_superfamily"/>
</dbReference>
<feature type="transmembrane region" description="Helical" evidence="6">
    <location>
        <begin position="243"/>
        <end position="263"/>
    </location>
</feature>
<evidence type="ECO:0000313" key="9">
    <source>
        <dbReference type="Proteomes" id="UP000198857"/>
    </source>
</evidence>
<feature type="transmembrane region" description="Helical" evidence="6">
    <location>
        <begin position="167"/>
        <end position="187"/>
    </location>
</feature>
<feature type="compositionally biased region" description="Low complexity" evidence="5">
    <location>
        <begin position="493"/>
        <end position="505"/>
    </location>
</feature>
<dbReference type="InterPro" id="IPR004841">
    <property type="entry name" value="AA-permease/SLC12A_dom"/>
</dbReference>
<dbReference type="RefSeq" id="WP_169063748.1">
    <property type="nucleotide sequence ID" value="NZ_FOWQ01000001.1"/>
</dbReference>
<dbReference type="PANTHER" id="PTHR42770:SF16">
    <property type="entry name" value="AMINO ACID PERMEASE"/>
    <property type="match status" value="1"/>
</dbReference>
<dbReference type="Gene3D" id="1.20.1740.10">
    <property type="entry name" value="Amino acid/polyamine transporter I"/>
    <property type="match status" value="1"/>
</dbReference>
<evidence type="ECO:0000256" key="5">
    <source>
        <dbReference type="SAM" id="MobiDB-lite"/>
    </source>
</evidence>
<keyword evidence="4 6" id="KW-0472">Membrane</keyword>
<evidence type="ECO:0000313" key="8">
    <source>
        <dbReference type="EMBL" id="SFO73754.1"/>
    </source>
</evidence>
<feature type="transmembrane region" description="Helical" evidence="6">
    <location>
        <begin position="444"/>
        <end position="467"/>
    </location>
</feature>
<evidence type="ECO:0000256" key="4">
    <source>
        <dbReference type="ARBA" id="ARBA00023136"/>
    </source>
</evidence>
<organism evidence="8 9">
    <name type="scientific">Geodermatophilus dictyosporus</name>
    <dbReference type="NCBI Taxonomy" id="1523247"/>
    <lineage>
        <taxon>Bacteria</taxon>
        <taxon>Bacillati</taxon>
        <taxon>Actinomycetota</taxon>
        <taxon>Actinomycetes</taxon>
        <taxon>Geodermatophilales</taxon>
        <taxon>Geodermatophilaceae</taxon>
        <taxon>Geodermatophilus</taxon>
    </lineage>
</organism>
<dbReference type="EMBL" id="FOWQ01000001">
    <property type="protein sequence ID" value="SFO73754.1"/>
    <property type="molecule type" value="Genomic_DNA"/>
</dbReference>
<feature type="transmembrane region" description="Helical" evidence="6">
    <location>
        <begin position="374"/>
        <end position="401"/>
    </location>
</feature>
<gene>
    <name evidence="8" type="ORF">SAMN05660464_0855</name>
</gene>
<dbReference type="PANTHER" id="PTHR42770">
    <property type="entry name" value="AMINO ACID TRANSPORTER-RELATED"/>
    <property type="match status" value="1"/>
</dbReference>
<dbReference type="AlphaFoldDB" id="A0A1I5JLR9"/>
<dbReference type="STRING" id="1523247.SAMN05660464_0855"/>
<evidence type="ECO:0000256" key="1">
    <source>
        <dbReference type="ARBA" id="ARBA00004141"/>
    </source>
</evidence>
<feature type="transmembrane region" description="Helical" evidence="6">
    <location>
        <begin position="28"/>
        <end position="53"/>
    </location>
</feature>
<proteinExistence type="predicted"/>
<dbReference type="Pfam" id="PF00324">
    <property type="entry name" value="AA_permease"/>
    <property type="match status" value="1"/>
</dbReference>
<feature type="transmembrane region" description="Helical" evidence="6">
    <location>
        <begin position="298"/>
        <end position="318"/>
    </location>
</feature>
<reference evidence="9" key="1">
    <citation type="submission" date="2016-10" db="EMBL/GenBank/DDBJ databases">
        <authorList>
            <person name="Varghese N."/>
            <person name="Submissions S."/>
        </authorList>
    </citation>
    <scope>NUCLEOTIDE SEQUENCE [LARGE SCALE GENOMIC DNA]</scope>
    <source>
        <strain evidence="9">DSM 44208</strain>
    </source>
</reference>
<name>A0A1I5JLR9_9ACTN</name>
<feature type="region of interest" description="Disordered" evidence="5">
    <location>
        <begin position="477"/>
        <end position="517"/>
    </location>
</feature>
<feature type="transmembrane region" description="Helical" evidence="6">
    <location>
        <begin position="199"/>
        <end position="223"/>
    </location>
</feature>
<accession>A0A1I5JLR9</accession>
<feature type="transmembrane region" description="Helical" evidence="6">
    <location>
        <begin position="99"/>
        <end position="119"/>
    </location>
</feature>
<dbReference type="GO" id="GO:0055085">
    <property type="term" value="P:transmembrane transport"/>
    <property type="evidence" value="ECO:0007669"/>
    <property type="project" value="InterPro"/>
</dbReference>
<feature type="transmembrane region" description="Helical" evidence="6">
    <location>
        <begin position="139"/>
        <end position="160"/>
    </location>
</feature>
<dbReference type="PIRSF" id="PIRSF006060">
    <property type="entry name" value="AA_transporter"/>
    <property type="match status" value="1"/>
</dbReference>
<protein>
    <submittedName>
        <fullName evidence="8">Amino acid/polyamine/organocation transporter, APC superfamily</fullName>
    </submittedName>
</protein>
<dbReference type="Proteomes" id="UP000198857">
    <property type="component" value="Unassembled WGS sequence"/>
</dbReference>
<feature type="transmembrane region" description="Helical" evidence="6">
    <location>
        <begin position="350"/>
        <end position="368"/>
    </location>
</feature>
<sequence>MTTTSPPAGRPDADAGQLKRGVLGTGSLVFMVVAAAAPLTVMAGVAPLAILVGGVGAPVGYLAAGLVLTVFAVAFTRMTRFVGSAGAFYAYIAQSLGRGWGLAAALLALVSYNALQIGVYGLFAAQAQETLADVFGGTVPWPVIAVASVGLVLVLAWLGIDVGAKVLGVLLVLETGILLLMAIGVLADGGASGLDAVSFTPGAVFGPGMGGVLAFCFAAFMGFESTVLYRKEARDPERTIPRATYAAVAFMALFYCFIVWAVIQAFGSDAAVAAAGDDIAGMFFTVIETHVGPWASTLMHLLVITSVYASQIAFHNAITRYTHALSREGVLPAWVGRVHPRFGSPYRASIVQSVLAVAVIAAFALAAADPYTHLLLWVNTPGVVGVLVLQTLTAVAAVVYFTRRNPAASTRTALAAAVASTVLLAIATYVLVTNIGLLTAASPGVNAALVGIVPATLALGAVLAVWLRRRRPATYAGIGTGGGEGGGDGPDGGAPDAPDLPGVPARPAARTTEGTPA</sequence>
<dbReference type="GO" id="GO:0016020">
    <property type="term" value="C:membrane"/>
    <property type="evidence" value="ECO:0007669"/>
    <property type="project" value="UniProtKB-SubCell"/>
</dbReference>
<evidence type="ECO:0000256" key="2">
    <source>
        <dbReference type="ARBA" id="ARBA00022692"/>
    </source>
</evidence>
<keyword evidence="3 6" id="KW-1133">Transmembrane helix</keyword>
<comment type="subcellular location">
    <subcellularLocation>
        <location evidence="1">Membrane</location>
        <topology evidence="1">Multi-pass membrane protein</topology>
    </subcellularLocation>
</comment>
<keyword evidence="2 6" id="KW-0812">Transmembrane</keyword>
<feature type="domain" description="Amino acid permease/ SLC12A" evidence="7">
    <location>
        <begin position="29"/>
        <end position="472"/>
    </location>
</feature>
<evidence type="ECO:0000256" key="3">
    <source>
        <dbReference type="ARBA" id="ARBA00022989"/>
    </source>
</evidence>
<feature type="transmembrane region" description="Helical" evidence="6">
    <location>
        <begin position="413"/>
        <end position="432"/>
    </location>
</feature>
<feature type="compositionally biased region" description="Gly residues" evidence="5">
    <location>
        <begin position="478"/>
        <end position="492"/>
    </location>
</feature>